<dbReference type="PANTHER" id="PTHR12965">
    <property type="entry name" value="VACUOLAR PROTEIN SORTING 54"/>
    <property type="match status" value="1"/>
</dbReference>
<dbReference type="EMBL" id="JAERUA010000008">
    <property type="protein sequence ID" value="KAI1896903.1"/>
    <property type="molecule type" value="Genomic_DNA"/>
</dbReference>
<comment type="similarity">
    <text evidence="2">Belongs to the VPS54 family.</text>
</comment>
<keyword evidence="5" id="KW-0333">Golgi apparatus</keyword>
<dbReference type="Proteomes" id="UP000829720">
    <property type="component" value="Unassembled WGS sequence"/>
</dbReference>
<evidence type="ECO:0000256" key="5">
    <source>
        <dbReference type="ARBA" id="ARBA00023034"/>
    </source>
</evidence>
<keyword evidence="4" id="KW-0653">Protein transport</keyword>
<keyword evidence="6" id="KW-0175">Coiled coil</keyword>
<dbReference type="AlphaFoldDB" id="A0A8T3DHY7"/>
<sequence>MDSSEPGAAVFRTTASFPRCPDAMASSHSSTSVPRPSGGGGSHGIYRKDRERDASSRHYKPARSLPDVCPMEPTGDVRRLCDGPSVVADQHRWTVYNSKVNLPAALNDPRLAKRESDFFTKTWGLDFVETEVMPSFYLPNITKEHFTPYLQETSQRERIHERCKSICPTKDELDSVSNITNNHDKSRTELEQVPKIFMKPDFALDDPTTFNAVLPWSHFSIAGGKGSRDMASSRLLQEKLSHYLDVVEVSIAHQISLRSEAFFHAMSSQHELQDRLRETARAVAALRERTATMERVMCEVPSARCARPSPATTA</sequence>
<dbReference type="GO" id="GO:0019905">
    <property type="term" value="F:syntaxin binding"/>
    <property type="evidence" value="ECO:0007669"/>
    <property type="project" value="TreeGrafter"/>
</dbReference>
<keyword evidence="3" id="KW-0813">Transport</keyword>
<comment type="subcellular location">
    <subcellularLocation>
        <location evidence="1">Golgi apparatus</location>
        <location evidence="1">trans-Golgi network</location>
    </subcellularLocation>
</comment>
<evidence type="ECO:0000313" key="9">
    <source>
        <dbReference type="Proteomes" id="UP000829720"/>
    </source>
</evidence>
<evidence type="ECO:0000313" key="8">
    <source>
        <dbReference type="EMBL" id="KAI1896903.1"/>
    </source>
</evidence>
<evidence type="ECO:0000256" key="4">
    <source>
        <dbReference type="ARBA" id="ARBA00022927"/>
    </source>
</evidence>
<proteinExistence type="inferred from homology"/>
<feature type="region of interest" description="Disordered" evidence="7">
    <location>
        <begin position="1"/>
        <end position="71"/>
    </location>
</feature>
<evidence type="ECO:0000256" key="2">
    <source>
        <dbReference type="ARBA" id="ARBA00009150"/>
    </source>
</evidence>
<dbReference type="OrthoDB" id="10259024at2759"/>
<dbReference type="PANTHER" id="PTHR12965:SF0">
    <property type="entry name" value="VACUOLAR PROTEIN SORTING-ASSOCIATED PROTEIN 54"/>
    <property type="match status" value="1"/>
</dbReference>
<organism evidence="8 9">
    <name type="scientific">Albula goreensis</name>
    <dbReference type="NCBI Taxonomy" id="1534307"/>
    <lineage>
        <taxon>Eukaryota</taxon>
        <taxon>Metazoa</taxon>
        <taxon>Chordata</taxon>
        <taxon>Craniata</taxon>
        <taxon>Vertebrata</taxon>
        <taxon>Euteleostomi</taxon>
        <taxon>Actinopterygii</taxon>
        <taxon>Neopterygii</taxon>
        <taxon>Teleostei</taxon>
        <taxon>Albuliformes</taxon>
        <taxon>Albulidae</taxon>
        <taxon>Albula</taxon>
    </lineage>
</organism>
<comment type="caution">
    <text evidence="8">The sequence shown here is derived from an EMBL/GenBank/DDBJ whole genome shotgun (WGS) entry which is preliminary data.</text>
</comment>
<protein>
    <submittedName>
        <fullName evidence="8">Uncharacterized protein</fullName>
    </submittedName>
</protein>
<accession>A0A8T3DHY7</accession>
<dbReference type="GO" id="GO:0015031">
    <property type="term" value="P:protein transport"/>
    <property type="evidence" value="ECO:0007669"/>
    <property type="project" value="UniProtKB-KW"/>
</dbReference>
<evidence type="ECO:0000256" key="1">
    <source>
        <dbReference type="ARBA" id="ARBA00004601"/>
    </source>
</evidence>
<keyword evidence="9" id="KW-1185">Reference proteome</keyword>
<feature type="compositionally biased region" description="Low complexity" evidence="7">
    <location>
        <begin position="26"/>
        <end position="36"/>
    </location>
</feature>
<dbReference type="GO" id="GO:0005829">
    <property type="term" value="C:cytosol"/>
    <property type="evidence" value="ECO:0007669"/>
    <property type="project" value="GOC"/>
</dbReference>
<dbReference type="GO" id="GO:0042147">
    <property type="term" value="P:retrograde transport, endosome to Golgi"/>
    <property type="evidence" value="ECO:0007669"/>
    <property type="project" value="InterPro"/>
</dbReference>
<evidence type="ECO:0000256" key="6">
    <source>
        <dbReference type="ARBA" id="ARBA00023054"/>
    </source>
</evidence>
<dbReference type="GO" id="GO:0000938">
    <property type="term" value="C:GARP complex"/>
    <property type="evidence" value="ECO:0007669"/>
    <property type="project" value="InterPro"/>
</dbReference>
<reference evidence="8" key="1">
    <citation type="submission" date="2021-01" db="EMBL/GenBank/DDBJ databases">
        <authorList>
            <person name="Zahm M."/>
            <person name="Roques C."/>
            <person name="Cabau C."/>
            <person name="Klopp C."/>
            <person name="Donnadieu C."/>
            <person name="Jouanno E."/>
            <person name="Lampietro C."/>
            <person name="Louis A."/>
            <person name="Herpin A."/>
            <person name="Echchiki A."/>
            <person name="Berthelot C."/>
            <person name="Parey E."/>
            <person name="Roest-Crollius H."/>
            <person name="Braasch I."/>
            <person name="Postlethwait J."/>
            <person name="Bobe J."/>
            <person name="Montfort J."/>
            <person name="Bouchez O."/>
            <person name="Begum T."/>
            <person name="Mejri S."/>
            <person name="Adams A."/>
            <person name="Chen W.-J."/>
            <person name="Guiguen Y."/>
        </authorList>
    </citation>
    <scope>NUCLEOTIDE SEQUENCE</scope>
    <source>
        <tissue evidence="8">Blood</tissue>
    </source>
</reference>
<evidence type="ECO:0000256" key="3">
    <source>
        <dbReference type="ARBA" id="ARBA00022448"/>
    </source>
</evidence>
<dbReference type="GO" id="GO:0006896">
    <property type="term" value="P:Golgi to vacuole transport"/>
    <property type="evidence" value="ECO:0007669"/>
    <property type="project" value="TreeGrafter"/>
</dbReference>
<dbReference type="InterPro" id="IPR039745">
    <property type="entry name" value="Vps54"/>
</dbReference>
<name>A0A8T3DHY7_9TELE</name>
<feature type="compositionally biased region" description="Basic and acidic residues" evidence="7">
    <location>
        <begin position="46"/>
        <end position="56"/>
    </location>
</feature>
<evidence type="ECO:0000256" key="7">
    <source>
        <dbReference type="SAM" id="MobiDB-lite"/>
    </source>
</evidence>
<gene>
    <name evidence="8" type="ORF">AGOR_G00099660</name>
</gene>